<dbReference type="Pfam" id="PF00169">
    <property type="entry name" value="PH"/>
    <property type="match status" value="1"/>
</dbReference>
<evidence type="ECO:0000256" key="6">
    <source>
        <dbReference type="SAM" id="Coils"/>
    </source>
</evidence>
<feature type="domain" description="PH" evidence="8">
    <location>
        <begin position="529"/>
        <end position="643"/>
    </location>
</feature>
<keyword evidence="6" id="KW-0175">Coiled coil</keyword>
<dbReference type="InterPro" id="IPR002219">
    <property type="entry name" value="PKC_DAG/PE"/>
</dbReference>
<comment type="catalytic activity">
    <reaction evidence="4">
        <text>L-threonyl-[protein] + ATP = O-phospho-L-threonyl-[protein] + ADP + H(+)</text>
        <dbReference type="Rhea" id="RHEA:46608"/>
        <dbReference type="Rhea" id="RHEA-COMP:11060"/>
        <dbReference type="Rhea" id="RHEA-COMP:11605"/>
        <dbReference type="ChEBI" id="CHEBI:15378"/>
        <dbReference type="ChEBI" id="CHEBI:30013"/>
        <dbReference type="ChEBI" id="CHEBI:30616"/>
        <dbReference type="ChEBI" id="CHEBI:61977"/>
        <dbReference type="ChEBI" id="CHEBI:456216"/>
        <dbReference type="EC" id="2.7.11.1"/>
    </reaction>
</comment>
<keyword evidence="2" id="KW-0479">Metal-binding</keyword>
<dbReference type="Gene3D" id="2.30.29.30">
    <property type="entry name" value="Pleckstrin-homology domain (PH domain)/Phosphotyrosine-binding domain (PTB)"/>
    <property type="match status" value="1"/>
</dbReference>
<dbReference type="EMBL" id="JARBDR010000342">
    <property type="protein sequence ID" value="KAJ8313778.1"/>
    <property type="molecule type" value="Genomic_DNA"/>
</dbReference>
<proteinExistence type="predicted"/>
<keyword evidence="11" id="KW-1185">Reference proteome</keyword>
<feature type="coiled-coil region" evidence="6">
    <location>
        <begin position="60"/>
        <end position="345"/>
    </location>
</feature>
<evidence type="ECO:0000313" key="11">
    <source>
        <dbReference type="Proteomes" id="UP001217089"/>
    </source>
</evidence>
<dbReference type="InterPro" id="IPR050839">
    <property type="entry name" value="Rho-assoc_Ser/Thr_Kinase"/>
</dbReference>
<dbReference type="Gene3D" id="1.10.287.1490">
    <property type="match status" value="1"/>
</dbReference>
<accession>A0ABQ9F8W4</accession>
<dbReference type="SMART" id="SM00109">
    <property type="entry name" value="C1"/>
    <property type="match status" value="1"/>
</dbReference>
<dbReference type="Gene3D" id="3.30.60.20">
    <property type="match status" value="1"/>
</dbReference>
<dbReference type="Pfam" id="PF00130">
    <property type="entry name" value="C1_1"/>
    <property type="match status" value="1"/>
</dbReference>
<dbReference type="InterPro" id="IPR011993">
    <property type="entry name" value="PH-like_dom_sf"/>
</dbReference>
<comment type="catalytic activity">
    <reaction evidence="5">
        <text>L-seryl-[protein] + ATP = O-phospho-L-seryl-[protein] + ADP + H(+)</text>
        <dbReference type="Rhea" id="RHEA:17989"/>
        <dbReference type="Rhea" id="RHEA-COMP:9863"/>
        <dbReference type="Rhea" id="RHEA-COMP:11604"/>
        <dbReference type="ChEBI" id="CHEBI:15378"/>
        <dbReference type="ChEBI" id="CHEBI:29999"/>
        <dbReference type="ChEBI" id="CHEBI:30616"/>
        <dbReference type="ChEBI" id="CHEBI:83421"/>
        <dbReference type="ChEBI" id="CHEBI:456216"/>
        <dbReference type="EC" id="2.7.11.1"/>
    </reaction>
</comment>
<evidence type="ECO:0000259" key="9">
    <source>
        <dbReference type="PROSITE" id="PS50081"/>
    </source>
</evidence>
<evidence type="ECO:0000256" key="7">
    <source>
        <dbReference type="SAM" id="MobiDB-lite"/>
    </source>
</evidence>
<gene>
    <name evidence="10" type="ORF">KUTeg_008339</name>
</gene>
<evidence type="ECO:0000259" key="8">
    <source>
        <dbReference type="PROSITE" id="PS50003"/>
    </source>
</evidence>
<keyword evidence="1" id="KW-0597">Phosphoprotein</keyword>
<dbReference type="Proteomes" id="UP001217089">
    <property type="component" value="Unassembled WGS sequence"/>
</dbReference>
<comment type="caution">
    <text evidence="10">The sequence shown here is derived from an EMBL/GenBank/DDBJ whole genome shotgun (WGS) entry which is preliminary data.</text>
</comment>
<dbReference type="PROSITE" id="PS50081">
    <property type="entry name" value="ZF_DAG_PE_2"/>
    <property type="match status" value="1"/>
</dbReference>
<dbReference type="InterPro" id="IPR001849">
    <property type="entry name" value="PH_domain"/>
</dbReference>
<dbReference type="PANTHER" id="PTHR22988:SF71">
    <property type="entry name" value="CITRON RHO-INTERACTING KINASE"/>
    <property type="match status" value="1"/>
</dbReference>
<evidence type="ECO:0000256" key="3">
    <source>
        <dbReference type="ARBA" id="ARBA00022833"/>
    </source>
</evidence>
<organism evidence="10 11">
    <name type="scientific">Tegillarca granosa</name>
    <name type="common">Malaysian cockle</name>
    <name type="synonym">Anadara granosa</name>
    <dbReference type="NCBI Taxonomy" id="220873"/>
    <lineage>
        <taxon>Eukaryota</taxon>
        <taxon>Metazoa</taxon>
        <taxon>Spiralia</taxon>
        <taxon>Lophotrochozoa</taxon>
        <taxon>Mollusca</taxon>
        <taxon>Bivalvia</taxon>
        <taxon>Autobranchia</taxon>
        <taxon>Pteriomorphia</taxon>
        <taxon>Arcoida</taxon>
        <taxon>Arcoidea</taxon>
        <taxon>Arcidae</taxon>
        <taxon>Tegillarca</taxon>
    </lineage>
</organism>
<dbReference type="SUPFAM" id="SSF50729">
    <property type="entry name" value="PH domain-like"/>
    <property type="match status" value="1"/>
</dbReference>
<evidence type="ECO:0000256" key="5">
    <source>
        <dbReference type="ARBA" id="ARBA00048679"/>
    </source>
</evidence>
<sequence>MQEVREQNCKLQSEIQEAKREISKLKGQAGLQKDDKDEITRLRGDNEQSSNKICELQKKLDEKIDERYDLLKQIDELKEKSEKYQRSEKSLRENLEQVEKKLGDSETKLRNLVGVESQNSALKNRITDLEKEVEKVEKYENLQKEKDLLQIKIQNLEKDLKEQKTISENRWNKLADAEDLRQENKFLESRIKSQQHQAEQFEIRVKNLESELALVSQKDNKIKTLCEQLDSLKLEKRSMEVKIRELQTEVDQKQKQTTDNRKDVSHLEEKLQKLQDANLALSEARSLLSANQRQEISHREKYNSEIRDLQLRLHRAEISSTITENQDIRSRNLKLTKNLEEVMDKFELIFGEKVDLENFAEALQGLHFLEKYKFESTIVLDLKGPLKDKVNGTLTPDVQAAMSTLVRSPSSQAKSALLLTPSCKRTSSIMSNPIPTPQRMHHNIPHRFVTGLNTQATKCAVCLGSVAFVKQASKCQECKMVCHPKCTSSVKATCGLPTEYIQHFTGIMNKIHQRAKNGNKYSPMYDTKLIRMEGWLKVPRSGKLGWERRWGVLENNILMLYMDDTDANPVDTFDLKPAETDVTIHSSISTAELPNTASTDLPFVFKLEQEPLTTCWVGRILYLMSVSFSDKQKWVASLEAAVKNLQRLAFIVCFAGKERQVVSVEKRYIKFRLGQAVTDETEEIPYKVLESIDGCTILDTGRYQNSELYTMEPCSCVCIAEDTAIIGTDKFYKIDLEHPKFVDKKDTSLAFAAFGAALHNSFPLAVVQHIVNHSCIVQAITVPADKLSSRGKQTSVDLHAARYIGNAVSTGAVYISHHCNQGTDLLCLRGNDGSSLQMTDSDKENKTRPGNEKEFLTIFLEKLLAILPLLFF</sequence>
<evidence type="ECO:0000256" key="4">
    <source>
        <dbReference type="ARBA" id="ARBA00047899"/>
    </source>
</evidence>
<feature type="domain" description="Phorbol-ester/DAG-type" evidence="9">
    <location>
        <begin position="445"/>
        <end position="494"/>
    </location>
</feature>
<keyword evidence="3" id="KW-0862">Zinc</keyword>
<protein>
    <submittedName>
        <fullName evidence="10">Uncharacterized protein</fullName>
    </submittedName>
</protein>
<dbReference type="SUPFAM" id="SSF57889">
    <property type="entry name" value="Cysteine-rich domain"/>
    <property type="match status" value="1"/>
</dbReference>
<dbReference type="InterPro" id="IPR046349">
    <property type="entry name" value="C1-like_sf"/>
</dbReference>
<dbReference type="SMART" id="SM00233">
    <property type="entry name" value="PH"/>
    <property type="match status" value="1"/>
</dbReference>
<dbReference type="PANTHER" id="PTHR22988">
    <property type="entry name" value="MYOTONIC DYSTROPHY S/T KINASE-RELATED"/>
    <property type="match status" value="1"/>
</dbReference>
<feature type="region of interest" description="Disordered" evidence="7">
    <location>
        <begin position="26"/>
        <end position="48"/>
    </location>
</feature>
<dbReference type="CDD" id="cd20814">
    <property type="entry name" value="CRIK"/>
    <property type="match status" value="1"/>
</dbReference>
<feature type="compositionally biased region" description="Basic and acidic residues" evidence="7">
    <location>
        <begin position="32"/>
        <end position="46"/>
    </location>
</feature>
<evidence type="ECO:0000256" key="2">
    <source>
        <dbReference type="ARBA" id="ARBA00022723"/>
    </source>
</evidence>
<reference evidence="10 11" key="1">
    <citation type="submission" date="2022-12" db="EMBL/GenBank/DDBJ databases">
        <title>Chromosome-level genome of Tegillarca granosa.</title>
        <authorList>
            <person name="Kim J."/>
        </authorList>
    </citation>
    <scope>NUCLEOTIDE SEQUENCE [LARGE SCALE GENOMIC DNA]</scope>
    <source>
        <strain evidence="10">Teg-2019</strain>
        <tissue evidence="10">Adductor muscle</tissue>
    </source>
</reference>
<dbReference type="PROSITE" id="PS00479">
    <property type="entry name" value="ZF_DAG_PE_1"/>
    <property type="match status" value="1"/>
</dbReference>
<name>A0ABQ9F8W4_TEGGR</name>
<evidence type="ECO:0000256" key="1">
    <source>
        <dbReference type="ARBA" id="ARBA00022553"/>
    </source>
</evidence>
<evidence type="ECO:0000313" key="10">
    <source>
        <dbReference type="EMBL" id="KAJ8313778.1"/>
    </source>
</evidence>
<dbReference type="PROSITE" id="PS50003">
    <property type="entry name" value="PH_DOMAIN"/>
    <property type="match status" value="1"/>
</dbReference>